<comment type="caution">
    <text evidence="1">The sequence shown here is derived from an EMBL/GenBank/DDBJ whole genome shotgun (WGS) entry which is preliminary data.</text>
</comment>
<keyword evidence="2" id="KW-1185">Reference proteome</keyword>
<dbReference type="RefSeq" id="WP_249971707.1">
    <property type="nucleotide sequence ID" value="NZ_JAMFLZ010000001.1"/>
</dbReference>
<reference evidence="1" key="1">
    <citation type="submission" date="2022-05" db="EMBL/GenBank/DDBJ databases">
        <authorList>
            <person name="Park J.-S."/>
        </authorList>
    </citation>
    <scope>NUCLEOTIDE SEQUENCE</scope>
    <source>
        <strain evidence="1">2012CJ34-3</strain>
    </source>
</reference>
<sequence length="185" mass="20431">MLNLNAQVTFRIEPGVLLKTDSDNLGLLLNIEPKVKASENTVIGLRFGIAINPQKIRIDNSTSFFIDELDDNSIISFVSTYDYYLNAKNHRPYVGLGLGYYLFNDIDISDRNSGSTDILEGSVKNKLGFLLRGGLEIRNTRYGLEYNFIPKADIKIPNGQTIGTIDNSYLGLSIGFTIGGGKNSI</sequence>
<dbReference type="EMBL" id="JAMFLZ010000001">
    <property type="protein sequence ID" value="MCL6293569.1"/>
    <property type="molecule type" value="Genomic_DNA"/>
</dbReference>
<protein>
    <recommendedName>
        <fullName evidence="3">Outer membrane protein beta-barrel domain-containing protein</fullName>
    </recommendedName>
</protein>
<name>A0ABT0QBC7_9FLAO</name>
<dbReference type="Gene3D" id="2.40.160.20">
    <property type="match status" value="1"/>
</dbReference>
<organism evidence="1 2">
    <name type="scientific">Jejuia spongiicola</name>
    <dbReference type="NCBI Taxonomy" id="2942207"/>
    <lineage>
        <taxon>Bacteria</taxon>
        <taxon>Pseudomonadati</taxon>
        <taxon>Bacteroidota</taxon>
        <taxon>Flavobacteriia</taxon>
        <taxon>Flavobacteriales</taxon>
        <taxon>Flavobacteriaceae</taxon>
        <taxon>Jejuia</taxon>
    </lineage>
</organism>
<gene>
    <name evidence="1" type="ORF">M3P09_01100</name>
</gene>
<evidence type="ECO:0000313" key="2">
    <source>
        <dbReference type="Proteomes" id="UP001165381"/>
    </source>
</evidence>
<dbReference type="Proteomes" id="UP001165381">
    <property type="component" value="Unassembled WGS sequence"/>
</dbReference>
<proteinExistence type="predicted"/>
<accession>A0ABT0QBC7</accession>
<evidence type="ECO:0000313" key="1">
    <source>
        <dbReference type="EMBL" id="MCL6293569.1"/>
    </source>
</evidence>
<dbReference type="InterPro" id="IPR011250">
    <property type="entry name" value="OMP/PagP_B-barrel"/>
</dbReference>
<evidence type="ECO:0008006" key="3">
    <source>
        <dbReference type="Google" id="ProtNLM"/>
    </source>
</evidence>
<dbReference type="SUPFAM" id="SSF56925">
    <property type="entry name" value="OMPA-like"/>
    <property type="match status" value="1"/>
</dbReference>